<keyword evidence="1" id="KW-0472">Membrane</keyword>
<dbReference type="EMBL" id="FR824500">
    <property type="protein sequence ID" value="CCA27112.1"/>
    <property type="molecule type" value="Genomic_DNA"/>
</dbReference>
<protein>
    <submittedName>
        <fullName evidence="2">AlNc14C457G11769 protein</fullName>
    </submittedName>
</protein>
<keyword evidence="1" id="KW-1133">Transmembrane helix</keyword>
<name>F0X030_9STRA</name>
<proteinExistence type="predicted"/>
<reference evidence="2" key="2">
    <citation type="submission" date="2011-02" db="EMBL/GenBank/DDBJ databases">
        <authorList>
            <person name="MacLean D."/>
        </authorList>
    </citation>
    <scope>NUCLEOTIDE SEQUENCE</scope>
</reference>
<organism evidence="2">
    <name type="scientific">Albugo laibachii Nc14</name>
    <dbReference type="NCBI Taxonomy" id="890382"/>
    <lineage>
        <taxon>Eukaryota</taxon>
        <taxon>Sar</taxon>
        <taxon>Stramenopiles</taxon>
        <taxon>Oomycota</taxon>
        <taxon>Peronosporomycetes</taxon>
        <taxon>Albuginales</taxon>
        <taxon>Albuginaceae</taxon>
        <taxon>Albugo</taxon>
    </lineage>
</organism>
<reference evidence="2" key="1">
    <citation type="journal article" date="2011" name="PLoS Biol.">
        <title>Gene gain and loss during evolution of obligate parasitism in the white rust pathogen of Arabidopsis thaliana.</title>
        <authorList>
            <person name="Kemen E."/>
            <person name="Gardiner A."/>
            <person name="Schultz-Larsen T."/>
            <person name="Kemen A.C."/>
            <person name="Balmuth A.L."/>
            <person name="Robert-Seilaniantz A."/>
            <person name="Bailey K."/>
            <person name="Holub E."/>
            <person name="Studholme D.J."/>
            <person name="Maclean D."/>
            <person name="Jones J.D."/>
        </authorList>
    </citation>
    <scope>NUCLEOTIDE SEQUENCE</scope>
</reference>
<evidence type="ECO:0000256" key="1">
    <source>
        <dbReference type="SAM" id="Phobius"/>
    </source>
</evidence>
<feature type="transmembrane region" description="Helical" evidence="1">
    <location>
        <begin position="6"/>
        <end position="31"/>
    </location>
</feature>
<dbReference type="HOGENOM" id="CLU_2445377_0_0_1"/>
<accession>F0X030</accession>
<sequence>MITILFFYRFFDVFYILLLVFFSFQVCAQYLHEIYFQLLRRCRSSTPRTNFCYTLRLVIVTSLRSYSIHCVFTSELFSPAPAYESRIHLA</sequence>
<keyword evidence="1" id="KW-0812">Transmembrane</keyword>
<evidence type="ECO:0000313" key="2">
    <source>
        <dbReference type="EMBL" id="CCA27112.1"/>
    </source>
</evidence>
<gene>
    <name evidence="2" type="primary">AlNc14C457G11769</name>
    <name evidence="2" type="ORF">ALNC14_132560</name>
</gene>
<dbReference type="AlphaFoldDB" id="F0X030"/>